<keyword evidence="6" id="KW-1185">Reference proteome</keyword>
<proteinExistence type="inferred from homology"/>
<reference evidence="6" key="2">
    <citation type="submission" date="2021-04" db="EMBL/GenBank/DDBJ databases">
        <title>Taxonomy of Flavobacteriaceae bacterium ZY171143.</title>
        <authorList>
            <person name="Li F."/>
        </authorList>
    </citation>
    <scope>NUCLEOTIDE SEQUENCE [LARGE SCALE GENOMIC DNA]</scope>
    <source>
        <strain evidence="6">ZY171143</strain>
    </source>
</reference>
<comment type="similarity">
    <text evidence="1 3">Belongs to the short-chain dehydrogenases/reductases (SDR) family.</text>
</comment>
<dbReference type="PIRSF" id="PIRSF000126">
    <property type="entry name" value="11-beta-HSD1"/>
    <property type="match status" value="1"/>
</dbReference>
<dbReference type="PROSITE" id="PS00061">
    <property type="entry name" value="ADH_SHORT"/>
    <property type="match status" value="1"/>
</dbReference>
<evidence type="ECO:0000256" key="2">
    <source>
        <dbReference type="ARBA" id="ARBA00023002"/>
    </source>
</evidence>
<name>A0ABX7XGP6_9FLAO</name>
<dbReference type="PANTHER" id="PTHR44196">
    <property type="entry name" value="DEHYDROGENASE/REDUCTASE SDR FAMILY MEMBER 7B"/>
    <property type="match status" value="1"/>
</dbReference>
<dbReference type="PRINTS" id="PR00081">
    <property type="entry name" value="GDHRDH"/>
</dbReference>
<evidence type="ECO:0000256" key="3">
    <source>
        <dbReference type="RuleBase" id="RU000363"/>
    </source>
</evidence>
<dbReference type="PRINTS" id="PR00080">
    <property type="entry name" value="SDRFAMILY"/>
</dbReference>
<evidence type="ECO:0000313" key="6">
    <source>
        <dbReference type="Proteomes" id="UP000672011"/>
    </source>
</evidence>
<accession>A0ABX7XGP6</accession>
<gene>
    <name evidence="5" type="ORF">J9309_08680</name>
</gene>
<dbReference type="CDD" id="cd05233">
    <property type="entry name" value="SDR_c"/>
    <property type="match status" value="1"/>
</dbReference>
<evidence type="ECO:0000259" key="4">
    <source>
        <dbReference type="SMART" id="SM00822"/>
    </source>
</evidence>
<feature type="domain" description="Ketoreductase" evidence="4">
    <location>
        <begin position="7"/>
        <end position="193"/>
    </location>
</feature>
<dbReference type="InterPro" id="IPR020904">
    <property type="entry name" value="Sc_DH/Rdtase_CS"/>
</dbReference>
<evidence type="ECO:0000313" key="5">
    <source>
        <dbReference type="EMBL" id="QTV07067.1"/>
    </source>
</evidence>
<protein>
    <submittedName>
        <fullName evidence="5">3-ketoacyl-ACP reductase</fullName>
    </submittedName>
</protein>
<dbReference type="Pfam" id="PF00106">
    <property type="entry name" value="adh_short"/>
    <property type="match status" value="1"/>
</dbReference>
<dbReference type="Proteomes" id="UP000672011">
    <property type="component" value="Chromosome"/>
</dbReference>
<dbReference type="InterPro" id="IPR057326">
    <property type="entry name" value="KR_dom"/>
</dbReference>
<organism evidence="5 6">
    <name type="scientific">Faecalibacter bovis</name>
    <dbReference type="NCBI Taxonomy" id="2898187"/>
    <lineage>
        <taxon>Bacteria</taxon>
        <taxon>Pseudomonadati</taxon>
        <taxon>Bacteroidota</taxon>
        <taxon>Flavobacteriia</taxon>
        <taxon>Flavobacteriales</taxon>
        <taxon>Weeksellaceae</taxon>
        <taxon>Faecalibacter</taxon>
    </lineage>
</organism>
<dbReference type="InterPro" id="IPR036291">
    <property type="entry name" value="NAD(P)-bd_dom_sf"/>
</dbReference>
<evidence type="ECO:0000256" key="1">
    <source>
        <dbReference type="ARBA" id="ARBA00006484"/>
    </source>
</evidence>
<dbReference type="SMART" id="SM00822">
    <property type="entry name" value="PKS_KR"/>
    <property type="match status" value="1"/>
</dbReference>
<dbReference type="PANTHER" id="PTHR44196:SF1">
    <property type="entry name" value="DEHYDROGENASE_REDUCTASE SDR FAMILY MEMBER 7B"/>
    <property type="match status" value="1"/>
</dbReference>
<dbReference type="NCBIfam" id="NF005806">
    <property type="entry name" value="PRK07666.1"/>
    <property type="match status" value="1"/>
</dbReference>
<keyword evidence="2" id="KW-0560">Oxidoreductase</keyword>
<dbReference type="InterPro" id="IPR002347">
    <property type="entry name" value="SDR_fam"/>
</dbReference>
<dbReference type="EMBL" id="CP072842">
    <property type="protein sequence ID" value="QTV07067.1"/>
    <property type="molecule type" value="Genomic_DNA"/>
</dbReference>
<reference evidence="5 6" key="1">
    <citation type="journal article" date="2021" name="Int. J. Syst. Evol. Microbiol.">
        <title>Faecalibacter bovis sp. nov., isolated from cow faeces.</title>
        <authorList>
            <person name="Li F."/>
            <person name="Zhao W."/>
            <person name="Hong Q."/>
            <person name="Shao Q."/>
            <person name="Song J."/>
            <person name="Yang S."/>
        </authorList>
    </citation>
    <scope>NUCLEOTIDE SEQUENCE [LARGE SCALE GENOMIC DNA]</scope>
    <source>
        <strain evidence="5 6">ZY171143</strain>
    </source>
</reference>
<dbReference type="Gene3D" id="3.40.50.720">
    <property type="entry name" value="NAD(P)-binding Rossmann-like Domain"/>
    <property type="match status" value="1"/>
</dbReference>
<dbReference type="SUPFAM" id="SSF51735">
    <property type="entry name" value="NAD(P)-binding Rossmann-fold domains"/>
    <property type="match status" value="1"/>
</dbReference>
<sequence length="240" mass="25670">MQSLNGKTALITGAGKGLGKAMALALAKEGVNLLLVGRTLSDLETVASEAKTIDDTISVSISTADISELQEVKNSVNELTENAASIDILINNAGILRVGGILDLPIEDFENTIKTNVLGTYYVMHEVLPYLTQQTSSDIINIASTAGLKGNANLSAYGASKAAVINMTEAVMQEFRKKGVRVTTINPSTIATEMTLNAKFTDGNEDRVLQPEDLAYLIVSHLKLPQRAFVKDFGLWSTNP</sequence>